<organism evidence="10 11">
    <name type="scientific">Nocardioides flavus</name>
    <name type="common">ex Wang et al. 2016</name>
    <dbReference type="NCBI Taxonomy" id="2058780"/>
    <lineage>
        <taxon>Bacteria</taxon>
        <taxon>Bacillati</taxon>
        <taxon>Actinomycetota</taxon>
        <taxon>Actinomycetes</taxon>
        <taxon>Propionibacteriales</taxon>
        <taxon>Nocardioidaceae</taxon>
        <taxon>Nocardioides</taxon>
    </lineage>
</organism>
<dbReference type="Pfam" id="PF00072">
    <property type="entry name" value="Response_reg"/>
    <property type="match status" value="1"/>
</dbReference>
<dbReference type="InterPro" id="IPR016032">
    <property type="entry name" value="Sig_transdc_resp-reg_C-effctor"/>
</dbReference>
<proteinExistence type="predicted"/>
<reference evidence="11" key="1">
    <citation type="journal article" date="2019" name="Int. J. Syst. Evol. Microbiol.">
        <title>The Global Catalogue of Microorganisms (GCM) 10K type strain sequencing project: providing services to taxonomists for standard genome sequencing and annotation.</title>
        <authorList>
            <consortium name="The Broad Institute Genomics Platform"/>
            <consortium name="The Broad Institute Genome Sequencing Center for Infectious Disease"/>
            <person name="Wu L."/>
            <person name="Ma J."/>
        </authorList>
    </citation>
    <scope>NUCLEOTIDE SEQUENCE [LARGE SCALE GENOMIC DNA]</scope>
    <source>
        <strain evidence="11">CGMCC 1.12791</strain>
    </source>
</reference>
<keyword evidence="2" id="KW-0805">Transcription regulation</keyword>
<dbReference type="Gene3D" id="3.40.50.2300">
    <property type="match status" value="1"/>
</dbReference>
<dbReference type="SMART" id="SM00862">
    <property type="entry name" value="Trans_reg_C"/>
    <property type="match status" value="1"/>
</dbReference>
<evidence type="ECO:0000313" key="10">
    <source>
        <dbReference type="EMBL" id="GHE15608.1"/>
    </source>
</evidence>
<protein>
    <submittedName>
        <fullName evidence="10">Sensory transduction protein</fullName>
    </submittedName>
</protein>
<evidence type="ECO:0000256" key="2">
    <source>
        <dbReference type="ARBA" id="ARBA00023015"/>
    </source>
</evidence>
<dbReference type="InterPro" id="IPR001789">
    <property type="entry name" value="Sig_transdc_resp-reg_receiver"/>
</dbReference>
<comment type="caution">
    <text evidence="10">The sequence shown here is derived from an EMBL/GenBank/DDBJ whole genome shotgun (WGS) entry which is preliminary data.</text>
</comment>
<accession>A0ABQ3HE33</accession>
<keyword evidence="3 6" id="KW-0238">DNA-binding</keyword>
<dbReference type="EMBL" id="BNAD01000001">
    <property type="protein sequence ID" value="GHE15608.1"/>
    <property type="molecule type" value="Genomic_DNA"/>
</dbReference>
<dbReference type="InterPro" id="IPR011006">
    <property type="entry name" value="CheY-like_superfamily"/>
</dbReference>
<sequence length="301" mass="33016">MTAIGRRHSEGVGPLLRNWWGFDVQELHALVVEDDADISSALVETLEGAGFRVTSARDGREAVGVAAADPPDLVTLDLTLPHMDGIEVCRRIRETSDCYIVIVSARSDEVDKLIGLEVGADDFVLKPFSPRELRARVAALFRRPRSAAGAEDASAHRGPHVPSPSQPADEPSTIDAGGGLVINSARREVQVDGTIVDLTRIEYDVLEYLATHLSRVCTREEMVLAIWSSALTHDHHLVDVHVANLRGKLRRHSDATWIHTIRGIGYRMDREGGGQQDRRAGGGPYLVARIDSEDWARGLDF</sequence>
<evidence type="ECO:0000313" key="11">
    <source>
        <dbReference type="Proteomes" id="UP000597341"/>
    </source>
</evidence>
<evidence type="ECO:0000256" key="4">
    <source>
        <dbReference type="ARBA" id="ARBA00023163"/>
    </source>
</evidence>
<dbReference type="SMART" id="SM00448">
    <property type="entry name" value="REC"/>
    <property type="match status" value="1"/>
</dbReference>
<feature type="domain" description="Response regulatory" evidence="8">
    <location>
        <begin position="28"/>
        <end position="141"/>
    </location>
</feature>
<dbReference type="InterPro" id="IPR036388">
    <property type="entry name" value="WH-like_DNA-bd_sf"/>
</dbReference>
<dbReference type="PROSITE" id="PS50110">
    <property type="entry name" value="RESPONSE_REGULATORY"/>
    <property type="match status" value="1"/>
</dbReference>
<dbReference type="Proteomes" id="UP000597341">
    <property type="component" value="Unassembled WGS sequence"/>
</dbReference>
<evidence type="ECO:0000259" key="8">
    <source>
        <dbReference type="PROSITE" id="PS50110"/>
    </source>
</evidence>
<evidence type="ECO:0000256" key="1">
    <source>
        <dbReference type="ARBA" id="ARBA00022553"/>
    </source>
</evidence>
<evidence type="ECO:0000259" key="9">
    <source>
        <dbReference type="PROSITE" id="PS51755"/>
    </source>
</evidence>
<feature type="region of interest" description="Disordered" evidence="7">
    <location>
        <begin position="148"/>
        <end position="177"/>
    </location>
</feature>
<keyword evidence="11" id="KW-1185">Reference proteome</keyword>
<evidence type="ECO:0000256" key="7">
    <source>
        <dbReference type="SAM" id="MobiDB-lite"/>
    </source>
</evidence>
<dbReference type="Gene3D" id="1.10.10.10">
    <property type="entry name" value="Winged helix-like DNA-binding domain superfamily/Winged helix DNA-binding domain"/>
    <property type="match status" value="1"/>
</dbReference>
<dbReference type="SUPFAM" id="SSF46894">
    <property type="entry name" value="C-terminal effector domain of the bipartite response regulators"/>
    <property type="match status" value="1"/>
</dbReference>
<feature type="domain" description="OmpR/PhoB-type" evidence="9">
    <location>
        <begin position="171"/>
        <end position="270"/>
    </location>
</feature>
<dbReference type="InterPro" id="IPR039420">
    <property type="entry name" value="WalR-like"/>
</dbReference>
<evidence type="ECO:0000256" key="5">
    <source>
        <dbReference type="PROSITE-ProRule" id="PRU00169"/>
    </source>
</evidence>
<feature type="modified residue" description="4-aspartylphosphate" evidence="5">
    <location>
        <position position="77"/>
    </location>
</feature>
<dbReference type="InterPro" id="IPR001867">
    <property type="entry name" value="OmpR/PhoB-type_DNA-bd"/>
</dbReference>
<dbReference type="Gene3D" id="6.10.250.690">
    <property type="match status" value="1"/>
</dbReference>
<dbReference type="PROSITE" id="PS51755">
    <property type="entry name" value="OMPR_PHOB"/>
    <property type="match status" value="1"/>
</dbReference>
<evidence type="ECO:0000256" key="3">
    <source>
        <dbReference type="ARBA" id="ARBA00023125"/>
    </source>
</evidence>
<dbReference type="SUPFAM" id="SSF52172">
    <property type="entry name" value="CheY-like"/>
    <property type="match status" value="1"/>
</dbReference>
<dbReference type="Pfam" id="PF00486">
    <property type="entry name" value="Trans_reg_C"/>
    <property type="match status" value="1"/>
</dbReference>
<dbReference type="CDD" id="cd00383">
    <property type="entry name" value="trans_reg_C"/>
    <property type="match status" value="1"/>
</dbReference>
<name>A0ABQ3HE33_9ACTN</name>
<evidence type="ECO:0000256" key="6">
    <source>
        <dbReference type="PROSITE-ProRule" id="PRU01091"/>
    </source>
</evidence>
<dbReference type="PANTHER" id="PTHR48111:SF4">
    <property type="entry name" value="DNA-BINDING DUAL TRANSCRIPTIONAL REGULATOR OMPR"/>
    <property type="match status" value="1"/>
</dbReference>
<dbReference type="PANTHER" id="PTHR48111">
    <property type="entry name" value="REGULATOR OF RPOS"/>
    <property type="match status" value="1"/>
</dbReference>
<feature type="DNA-binding region" description="OmpR/PhoB-type" evidence="6">
    <location>
        <begin position="171"/>
        <end position="270"/>
    </location>
</feature>
<gene>
    <name evidence="10" type="ORF">GCM10011376_04610</name>
</gene>
<keyword evidence="1 5" id="KW-0597">Phosphoprotein</keyword>
<keyword evidence="4" id="KW-0804">Transcription</keyword>